<organism evidence="1 2">
    <name type="scientific">Alterirhizorhabdus solaris</name>
    <dbReference type="NCBI Taxonomy" id="2529389"/>
    <lineage>
        <taxon>Bacteria</taxon>
        <taxon>Pseudomonadati</taxon>
        <taxon>Pseudomonadota</taxon>
        <taxon>Alphaproteobacteria</taxon>
        <taxon>Sphingomonadales</taxon>
        <taxon>Rhizorhabdaceae</taxon>
        <taxon>Alterirhizorhabdus</taxon>
    </lineage>
</organism>
<proteinExistence type="predicted"/>
<protein>
    <submittedName>
        <fullName evidence="1">Uncharacterized protein</fullName>
    </submittedName>
</protein>
<reference evidence="1 2" key="1">
    <citation type="submission" date="2019-07" db="EMBL/GenBank/DDBJ databases">
        <title>Sphingomonas solaris sp. nov., isolated from a solar panel from Boston, Massachusetts.</title>
        <authorList>
            <person name="Tanner K."/>
            <person name="Pascual J."/>
            <person name="Mancuso C."/>
            <person name="Pereto J."/>
            <person name="Khalil A."/>
            <person name="Vilanova C."/>
        </authorList>
    </citation>
    <scope>NUCLEOTIDE SEQUENCE [LARGE SCALE GENOMIC DNA]</scope>
    <source>
        <strain evidence="1 2">R4DWN</strain>
    </source>
</reference>
<dbReference type="RefSeq" id="WP_145150298.1">
    <property type="nucleotide sequence ID" value="NZ_VNIM01000029.1"/>
</dbReference>
<evidence type="ECO:0000313" key="2">
    <source>
        <dbReference type="Proteomes" id="UP000318681"/>
    </source>
</evidence>
<dbReference type="EMBL" id="VNIM01000029">
    <property type="protein sequence ID" value="TVV74699.1"/>
    <property type="molecule type" value="Genomic_DNA"/>
</dbReference>
<comment type="caution">
    <text evidence="1">The sequence shown here is derived from an EMBL/GenBank/DDBJ whole genome shotgun (WGS) entry which is preliminary data.</text>
</comment>
<gene>
    <name evidence="1" type="ORF">FOY91_09030</name>
</gene>
<dbReference type="OrthoDB" id="9961016at2"/>
<evidence type="ECO:0000313" key="1">
    <source>
        <dbReference type="EMBL" id="TVV74699.1"/>
    </source>
</evidence>
<dbReference type="Proteomes" id="UP000318681">
    <property type="component" value="Unassembled WGS sequence"/>
</dbReference>
<sequence>MSRLDRAYTGKLEAGVMRAIVDASMTEQAGERVAFLMSAEIVDVLVGVVAGVVSGSESCASPSSRRRFCDELARRLQRRIAAFQDHAAEHGRPFPHATINPS</sequence>
<dbReference type="AlphaFoldDB" id="A0A558R5P7"/>
<accession>A0A558R5P7</accession>
<name>A0A558R5P7_9SPHN</name>
<keyword evidence="2" id="KW-1185">Reference proteome</keyword>